<name>A0A2I0TZ77_LIMLA</name>
<sequence length="120" mass="13364">MSRITCSSGHQEEHLTDPDRIQELVSTPLSGTVCTVDLSLARQRRLLVFPVHVTTNCEGHGAVSSSEDGLLDEKLNMSWRCVLAAQKTKNIVGCIKRSVARRMRVFTLFQEKAWLLLSPG</sequence>
<protein>
    <submittedName>
        <fullName evidence="1">Uncharacterized protein</fullName>
    </submittedName>
</protein>
<evidence type="ECO:0000313" key="2">
    <source>
        <dbReference type="Proteomes" id="UP000233556"/>
    </source>
</evidence>
<dbReference type="Proteomes" id="UP000233556">
    <property type="component" value="Unassembled WGS sequence"/>
</dbReference>
<gene>
    <name evidence="1" type="ORF">llap_10610</name>
</gene>
<dbReference type="AlphaFoldDB" id="A0A2I0TZ77"/>
<dbReference type="OrthoDB" id="73680at2759"/>
<dbReference type="EMBL" id="KZ506579">
    <property type="protein sequence ID" value="PKU39085.1"/>
    <property type="molecule type" value="Genomic_DNA"/>
</dbReference>
<reference evidence="2" key="2">
    <citation type="submission" date="2017-12" db="EMBL/GenBank/DDBJ databases">
        <title>Genome sequence of the Bar-tailed Godwit (Limosa lapponica baueri).</title>
        <authorList>
            <person name="Lima N.C.B."/>
            <person name="Parody-Merino A.M."/>
            <person name="Battley P.F."/>
            <person name="Fidler A.E."/>
            <person name="Prosdocimi F."/>
        </authorList>
    </citation>
    <scope>NUCLEOTIDE SEQUENCE [LARGE SCALE GENOMIC DNA]</scope>
</reference>
<organism evidence="1 2">
    <name type="scientific">Limosa lapponica baueri</name>
    <dbReference type="NCBI Taxonomy" id="1758121"/>
    <lineage>
        <taxon>Eukaryota</taxon>
        <taxon>Metazoa</taxon>
        <taxon>Chordata</taxon>
        <taxon>Craniata</taxon>
        <taxon>Vertebrata</taxon>
        <taxon>Euteleostomi</taxon>
        <taxon>Archelosauria</taxon>
        <taxon>Archosauria</taxon>
        <taxon>Dinosauria</taxon>
        <taxon>Saurischia</taxon>
        <taxon>Theropoda</taxon>
        <taxon>Coelurosauria</taxon>
        <taxon>Aves</taxon>
        <taxon>Neognathae</taxon>
        <taxon>Neoaves</taxon>
        <taxon>Charadriiformes</taxon>
        <taxon>Scolopacidae</taxon>
        <taxon>Limosa</taxon>
    </lineage>
</organism>
<proteinExistence type="predicted"/>
<reference evidence="2" key="1">
    <citation type="submission" date="2017-11" db="EMBL/GenBank/DDBJ databases">
        <authorList>
            <person name="Lima N.C."/>
            <person name="Parody-Merino A.M."/>
            <person name="Battley P.F."/>
            <person name="Fidler A.E."/>
            <person name="Prosdocimi F."/>
        </authorList>
    </citation>
    <scope>NUCLEOTIDE SEQUENCE [LARGE SCALE GENOMIC DNA]</scope>
</reference>
<evidence type="ECO:0000313" key="1">
    <source>
        <dbReference type="EMBL" id="PKU39085.1"/>
    </source>
</evidence>
<keyword evidence="2" id="KW-1185">Reference proteome</keyword>
<accession>A0A2I0TZ77</accession>